<name>A0ABQ4CRL7_9ACTN</name>
<keyword evidence="4" id="KW-1185">Reference proteome</keyword>
<dbReference type="PANTHER" id="PTHR23308">
    <property type="entry name" value="NUCLEAR INHIBITOR OF PROTEIN PHOSPHATASE-1"/>
    <property type="match status" value="1"/>
</dbReference>
<organism evidence="3 4">
    <name type="scientific">Asanoa siamensis</name>
    <dbReference type="NCBI Taxonomy" id="926357"/>
    <lineage>
        <taxon>Bacteria</taxon>
        <taxon>Bacillati</taxon>
        <taxon>Actinomycetota</taxon>
        <taxon>Actinomycetes</taxon>
        <taxon>Micromonosporales</taxon>
        <taxon>Micromonosporaceae</taxon>
        <taxon>Asanoa</taxon>
    </lineage>
</organism>
<keyword evidence="1" id="KW-0597">Phosphoprotein</keyword>
<gene>
    <name evidence="3" type="ORF">Asi02nite_34350</name>
</gene>
<dbReference type="InterPro" id="IPR008984">
    <property type="entry name" value="SMAD_FHA_dom_sf"/>
</dbReference>
<dbReference type="RefSeq" id="WP_203714077.1">
    <property type="nucleotide sequence ID" value="NZ_BONE01000025.1"/>
</dbReference>
<evidence type="ECO:0000256" key="1">
    <source>
        <dbReference type="ARBA" id="ARBA00022553"/>
    </source>
</evidence>
<reference evidence="3 4" key="1">
    <citation type="submission" date="2021-01" db="EMBL/GenBank/DDBJ databases">
        <title>Whole genome shotgun sequence of Asanoa siamensis NBRC 107932.</title>
        <authorList>
            <person name="Komaki H."/>
            <person name="Tamura T."/>
        </authorList>
    </citation>
    <scope>NUCLEOTIDE SEQUENCE [LARGE SCALE GENOMIC DNA]</scope>
    <source>
        <strain evidence="3 4">NBRC 107932</strain>
    </source>
</reference>
<protein>
    <recommendedName>
        <fullName evidence="2">FHA domain-containing protein</fullName>
    </recommendedName>
</protein>
<dbReference type="CDD" id="cd00060">
    <property type="entry name" value="FHA"/>
    <property type="match status" value="1"/>
</dbReference>
<dbReference type="EMBL" id="BONE01000025">
    <property type="protein sequence ID" value="GIF73917.1"/>
    <property type="molecule type" value="Genomic_DNA"/>
</dbReference>
<evidence type="ECO:0000313" key="4">
    <source>
        <dbReference type="Proteomes" id="UP000604117"/>
    </source>
</evidence>
<evidence type="ECO:0000259" key="2">
    <source>
        <dbReference type="PROSITE" id="PS50006"/>
    </source>
</evidence>
<accession>A0ABQ4CRL7</accession>
<comment type="caution">
    <text evidence="3">The sequence shown here is derived from an EMBL/GenBank/DDBJ whole genome shotgun (WGS) entry which is preliminary data.</text>
</comment>
<proteinExistence type="predicted"/>
<dbReference type="Pfam" id="PF00498">
    <property type="entry name" value="FHA"/>
    <property type="match status" value="1"/>
</dbReference>
<sequence length="182" mass="18582">MGLICRSCREPVTPADVICPGCRANLTGPDAVLDPDAVVAEPVDEPVGDPPAEPGLTCANCAAELLPSDSSVCPGCLTPIVGAVVLKVGGWQHVLAPGASLVLGRDPQRSPAAPALEDFDTVSRVHAQVSVDRGRRATVVDLDSTNGTFVDDVRVGVGVVVPLQPGARLRLGSHACVAVESP</sequence>
<dbReference type="Proteomes" id="UP000604117">
    <property type="component" value="Unassembled WGS sequence"/>
</dbReference>
<dbReference type="PROSITE" id="PS50006">
    <property type="entry name" value="FHA_DOMAIN"/>
    <property type="match status" value="1"/>
</dbReference>
<dbReference type="SUPFAM" id="SSF49879">
    <property type="entry name" value="SMAD/FHA domain"/>
    <property type="match status" value="1"/>
</dbReference>
<feature type="domain" description="FHA" evidence="2">
    <location>
        <begin position="101"/>
        <end position="155"/>
    </location>
</feature>
<dbReference type="SMART" id="SM00240">
    <property type="entry name" value="FHA"/>
    <property type="match status" value="1"/>
</dbReference>
<dbReference type="InterPro" id="IPR000253">
    <property type="entry name" value="FHA_dom"/>
</dbReference>
<dbReference type="Gene3D" id="2.60.200.20">
    <property type="match status" value="1"/>
</dbReference>
<evidence type="ECO:0000313" key="3">
    <source>
        <dbReference type="EMBL" id="GIF73917.1"/>
    </source>
</evidence>
<dbReference type="InterPro" id="IPR050923">
    <property type="entry name" value="Cell_Proc_Reg/RNA_Proc"/>
</dbReference>